<evidence type="ECO:0000313" key="1">
    <source>
        <dbReference type="EMBL" id="WBO21602.1"/>
    </source>
</evidence>
<dbReference type="EMBL" id="CP115174">
    <property type="protein sequence ID" value="WBO21602.1"/>
    <property type="molecule type" value="Genomic_DNA"/>
</dbReference>
<dbReference type="Proteomes" id="UP001210865">
    <property type="component" value="Chromosome"/>
</dbReference>
<name>A0ABY7NK24_9SPHN</name>
<proteinExistence type="predicted"/>
<reference evidence="1 2" key="1">
    <citation type="submission" date="2022-12" db="EMBL/GenBank/DDBJ databases">
        <title>Sphingomonas abieness sp. nov., an endophytic bacterium isolated from Abies koreana.</title>
        <authorList>
            <person name="Jiang L."/>
            <person name="Lee J."/>
        </authorList>
    </citation>
    <scope>NUCLEOTIDE SEQUENCE [LARGE SCALE GENOMIC DNA]</scope>
    <source>
        <strain evidence="2">PAMB 00755</strain>
    </source>
</reference>
<protein>
    <submittedName>
        <fullName evidence="1">Uncharacterized protein</fullName>
    </submittedName>
</protein>
<dbReference type="Gene3D" id="3.30.590.20">
    <property type="match status" value="1"/>
</dbReference>
<accession>A0ABY7NK24</accession>
<evidence type="ECO:0000313" key="2">
    <source>
        <dbReference type="Proteomes" id="UP001210865"/>
    </source>
</evidence>
<gene>
    <name evidence="1" type="ORF">PBT88_15670</name>
</gene>
<dbReference type="RefSeq" id="WP_270076250.1">
    <property type="nucleotide sequence ID" value="NZ_CP115174.1"/>
</dbReference>
<organism evidence="1 2">
    <name type="scientific">Sphingomonas abietis</name>
    <dbReference type="NCBI Taxonomy" id="3012344"/>
    <lineage>
        <taxon>Bacteria</taxon>
        <taxon>Pseudomonadati</taxon>
        <taxon>Pseudomonadota</taxon>
        <taxon>Alphaproteobacteria</taxon>
        <taxon>Sphingomonadales</taxon>
        <taxon>Sphingomonadaceae</taxon>
        <taxon>Sphingomonas</taxon>
    </lineage>
</organism>
<sequence length="59" mass="6986">MPPRRSSRTTRRSLDLRIRISTPLREIVDSGKVPAQRLLDRYHGEWAGNLDRIYDEMAY</sequence>
<keyword evidence="2" id="KW-1185">Reference proteome</keyword>